<feature type="region of interest" description="Disordered" evidence="1">
    <location>
        <begin position="149"/>
        <end position="173"/>
    </location>
</feature>
<proteinExistence type="predicted"/>
<dbReference type="AlphaFoldDB" id="A0AA40F5P0"/>
<reference evidence="2" key="1">
    <citation type="submission" date="2023-06" db="EMBL/GenBank/DDBJ databases">
        <title>Genome-scale phylogeny and comparative genomics of the fungal order Sordariales.</title>
        <authorList>
            <consortium name="Lawrence Berkeley National Laboratory"/>
            <person name="Hensen N."/>
            <person name="Bonometti L."/>
            <person name="Westerberg I."/>
            <person name="Brannstrom I.O."/>
            <person name="Guillou S."/>
            <person name="Cros-Aarteil S."/>
            <person name="Calhoun S."/>
            <person name="Haridas S."/>
            <person name="Kuo A."/>
            <person name="Mondo S."/>
            <person name="Pangilinan J."/>
            <person name="Riley R."/>
            <person name="LaButti K."/>
            <person name="Andreopoulos B."/>
            <person name="Lipzen A."/>
            <person name="Chen C."/>
            <person name="Yanf M."/>
            <person name="Daum C."/>
            <person name="Ng V."/>
            <person name="Clum A."/>
            <person name="Steindorff A."/>
            <person name="Ohm R."/>
            <person name="Martin F."/>
            <person name="Silar P."/>
            <person name="Natvig D."/>
            <person name="Lalanne C."/>
            <person name="Gautier V."/>
            <person name="Ament-velasquez S.L."/>
            <person name="Kruys A."/>
            <person name="Hutchinson M.I."/>
            <person name="Powell A.J."/>
            <person name="Barry K."/>
            <person name="Miller A.N."/>
            <person name="Grigoriev I.V."/>
            <person name="Debuchy R."/>
            <person name="Gladieux P."/>
            <person name="Thoren M.H."/>
            <person name="Johannesson H."/>
        </authorList>
    </citation>
    <scope>NUCLEOTIDE SEQUENCE</scope>
    <source>
        <strain evidence="2">SMH3187-1</strain>
    </source>
</reference>
<evidence type="ECO:0000313" key="2">
    <source>
        <dbReference type="EMBL" id="KAK0751599.1"/>
    </source>
</evidence>
<accession>A0AA40F5P0</accession>
<evidence type="ECO:0000256" key="1">
    <source>
        <dbReference type="SAM" id="MobiDB-lite"/>
    </source>
</evidence>
<comment type="caution">
    <text evidence="2">The sequence shown here is derived from an EMBL/GenBank/DDBJ whole genome shotgun (WGS) entry which is preliminary data.</text>
</comment>
<name>A0AA40F5P0_9PEZI</name>
<gene>
    <name evidence="2" type="ORF">B0T18DRAFT_72257</name>
</gene>
<keyword evidence="3" id="KW-1185">Reference proteome</keyword>
<organism evidence="2 3">
    <name type="scientific">Schizothecium vesticola</name>
    <dbReference type="NCBI Taxonomy" id="314040"/>
    <lineage>
        <taxon>Eukaryota</taxon>
        <taxon>Fungi</taxon>
        <taxon>Dikarya</taxon>
        <taxon>Ascomycota</taxon>
        <taxon>Pezizomycotina</taxon>
        <taxon>Sordariomycetes</taxon>
        <taxon>Sordariomycetidae</taxon>
        <taxon>Sordariales</taxon>
        <taxon>Schizotheciaceae</taxon>
        <taxon>Schizothecium</taxon>
    </lineage>
</organism>
<dbReference type="EMBL" id="JAUKUD010000002">
    <property type="protein sequence ID" value="KAK0751599.1"/>
    <property type="molecule type" value="Genomic_DNA"/>
</dbReference>
<sequence>MSVSSFSSFRDGMVGSIVDCENVEGIHLLLCRCCTGGPRWKKQSITGPAINPTSPLRDPSIISCGRHGERATAEPAELLWFLFWARGSLTPAGYGIGRACRTQGGSRSGWFTVLVDFPFWCSVHGCSVQRPPHALNLLSFVTTRSRLPSPVSPRRIATPEPFDPAGHGPTVRHHLTSSPELVARSSPPSAPAPAFISATLGRGPPRRAAALGLFPRANPPRRRLLRVIAARRTLCRRLVVASSLPSPSAHASRRSTADVRVLSRCRETLES</sequence>
<evidence type="ECO:0000313" key="3">
    <source>
        <dbReference type="Proteomes" id="UP001172155"/>
    </source>
</evidence>
<protein>
    <submittedName>
        <fullName evidence="2">Uncharacterized protein</fullName>
    </submittedName>
</protein>
<dbReference type="Proteomes" id="UP001172155">
    <property type="component" value="Unassembled WGS sequence"/>
</dbReference>